<dbReference type="Proteomes" id="UP000031561">
    <property type="component" value="Unassembled WGS sequence"/>
</dbReference>
<organism evidence="2 3">
    <name type="scientific">Lyngbya confervoides BDU141951</name>
    <dbReference type="NCBI Taxonomy" id="1574623"/>
    <lineage>
        <taxon>Bacteria</taxon>
        <taxon>Bacillati</taxon>
        <taxon>Cyanobacteriota</taxon>
        <taxon>Cyanophyceae</taxon>
        <taxon>Oscillatoriophycideae</taxon>
        <taxon>Oscillatoriales</taxon>
        <taxon>Microcoleaceae</taxon>
        <taxon>Lyngbya</taxon>
    </lineage>
</organism>
<dbReference type="Pfam" id="PF04020">
    <property type="entry name" value="Phage_holin_4_2"/>
    <property type="match status" value="1"/>
</dbReference>
<accession>A0ABD4TCA1</accession>
<keyword evidence="1" id="KW-1133">Transmembrane helix</keyword>
<name>A0ABD4TCA1_9CYAN</name>
<feature type="transmembrane region" description="Helical" evidence="1">
    <location>
        <begin position="62"/>
        <end position="84"/>
    </location>
</feature>
<dbReference type="EMBL" id="JTHE03000122">
    <property type="protein sequence ID" value="MCM1985407.1"/>
    <property type="molecule type" value="Genomic_DNA"/>
</dbReference>
<proteinExistence type="predicted"/>
<evidence type="ECO:0000256" key="1">
    <source>
        <dbReference type="SAM" id="Phobius"/>
    </source>
</evidence>
<keyword evidence="3" id="KW-1185">Reference proteome</keyword>
<dbReference type="RefSeq" id="WP_166283700.1">
    <property type="nucleotide sequence ID" value="NZ_JTHE03000122.1"/>
</dbReference>
<evidence type="ECO:0000313" key="2">
    <source>
        <dbReference type="EMBL" id="MCM1985407.1"/>
    </source>
</evidence>
<dbReference type="PANTHER" id="PTHR37309:SF1">
    <property type="entry name" value="SLR0284 PROTEIN"/>
    <property type="match status" value="1"/>
</dbReference>
<sequence length="115" mass="12644">MFTTILVTWLVTSLSLFILSRLPLGTEIDSFGTALWSAAVLGFVNAILGPIFRFFAFPITFITFGLFSVVINAMLFGIAAFLVSGFRLKWGFWSALIGAIVLSFLNSLIFKLLPV</sequence>
<dbReference type="PANTHER" id="PTHR37309">
    <property type="entry name" value="SLR0284 PROTEIN"/>
    <property type="match status" value="1"/>
</dbReference>
<keyword evidence="1" id="KW-0812">Transmembrane</keyword>
<feature type="transmembrane region" description="Helical" evidence="1">
    <location>
        <begin position="90"/>
        <end position="113"/>
    </location>
</feature>
<protein>
    <submittedName>
        <fullName evidence="2">Phage holin family protein</fullName>
    </submittedName>
</protein>
<gene>
    <name evidence="2" type="ORF">QQ91_0021550</name>
</gene>
<dbReference type="InterPro" id="IPR007165">
    <property type="entry name" value="Phage_holin_4_2"/>
</dbReference>
<reference evidence="2 3" key="1">
    <citation type="journal article" date="2015" name="Genome Announc.">
        <title>Draft Genome Sequence of Filamentous Marine Cyanobacterium Lyngbya confervoides Strain BDU141951.</title>
        <authorList>
            <person name="Chandrababunaidu M.M."/>
            <person name="Sen D."/>
            <person name="Tripathy S."/>
        </authorList>
    </citation>
    <scope>NUCLEOTIDE SEQUENCE [LARGE SCALE GENOMIC DNA]</scope>
    <source>
        <strain evidence="2 3">BDU141951</strain>
    </source>
</reference>
<keyword evidence="1" id="KW-0472">Membrane</keyword>
<feature type="transmembrane region" description="Helical" evidence="1">
    <location>
        <begin position="35"/>
        <end position="55"/>
    </location>
</feature>
<dbReference type="AlphaFoldDB" id="A0ABD4TCA1"/>
<evidence type="ECO:0000313" key="3">
    <source>
        <dbReference type="Proteomes" id="UP000031561"/>
    </source>
</evidence>
<comment type="caution">
    <text evidence="2">The sequence shown here is derived from an EMBL/GenBank/DDBJ whole genome shotgun (WGS) entry which is preliminary data.</text>
</comment>